<evidence type="ECO:0000313" key="2">
    <source>
        <dbReference type="EMBL" id="GJJ77869.1"/>
    </source>
</evidence>
<feature type="region of interest" description="Disordered" evidence="1">
    <location>
        <begin position="1"/>
        <end position="49"/>
    </location>
</feature>
<name>A0A9P3HJF8_9FUNG</name>
<dbReference type="PANTHER" id="PTHR12829:SF8">
    <property type="entry name" value="CHROMOSOME UNDETERMINED SCAFFOLD_82, WHOLE GENOME SHOTGUN SEQUENCE"/>
    <property type="match status" value="1"/>
</dbReference>
<gene>
    <name evidence="2" type="ORF">EMPS_10228</name>
</gene>
<dbReference type="SUPFAM" id="SSF53335">
    <property type="entry name" value="S-adenosyl-L-methionine-dependent methyltransferases"/>
    <property type="match status" value="1"/>
</dbReference>
<evidence type="ECO:0008006" key="4">
    <source>
        <dbReference type="Google" id="ProtNLM"/>
    </source>
</evidence>
<feature type="region of interest" description="Disordered" evidence="1">
    <location>
        <begin position="310"/>
        <end position="358"/>
    </location>
</feature>
<protein>
    <recommendedName>
        <fullName evidence="4">Myb-like domain-containing protein</fullName>
    </recommendedName>
</protein>
<keyword evidence="3" id="KW-1185">Reference proteome</keyword>
<feature type="region of interest" description="Disordered" evidence="1">
    <location>
        <begin position="773"/>
        <end position="807"/>
    </location>
</feature>
<reference evidence="2" key="2">
    <citation type="journal article" date="2022" name="Microbiol. Resour. Announc.">
        <title>Whole-Genome Sequence of Entomortierella parvispora E1425, a Mucoromycotan Fungus Associated with Burkholderiaceae-Related Endosymbiotic Bacteria.</title>
        <authorList>
            <person name="Herlambang A."/>
            <person name="Guo Y."/>
            <person name="Takashima Y."/>
            <person name="Narisawa K."/>
            <person name="Ohta H."/>
            <person name="Nishizawa T."/>
        </authorList>
    </citation>
    <scope>NUCLEOTIDE SEQUENCE</scope>
    <source>
        <strain evidence="2">E1425</strain>
    </source>
</reference>
<sequence>MDSPNTTPPRRDPGSASPTSSGPLQTLNSSLKRIRLGENAGDPMTRSDSYDKEWNAIDLAELDDSEEAATTVKKARKETDEVDELDSDDDFVKAVPELDVKDMVEERSIFSENTIMPGRTTGAILERSFKTTTINRTVKSKGAKPTRNNNGMEDVFTHAQVRTWSEVRVKTWEHRRTNTEGFYYRFVDPTEGQQNGPWGKKSSEQFMERLQEWKARGIRIGTSWGIFSMGVSHKAGYQCSSYYRKLLENKTLTDPAYEWQGGKLIMVHKSSGGEMAISGLSERWDTPEVKEIEANINGWIKEYHSNMAGRPAGHNKVKKSESASAGSGSGSSSASVKTTTTSMSRSSLHFRPTTEAPRVKVTTAPAVPKALSLRPSKNQPIDESEMIPVIDINDKLAEYSSFMKKTSSSTGSIRQSMSFKITGTIGSTTSPIAKNITPIEVRKAPLTSSGSKGQTGLSLFWKNIRPVRVECPEVPRYIIPKDVEQRPTWAHRIQPFEEVSTALVEGSTYKEVRSMSKLDWASLSEGFSEPISDIQGILADPPWNFIVDDGRNDGACRLTMAAFEGIMEKAMEMMPNGIVSIWTHKAILPEVVSIMHGLGCRYVENLVWYKLGLNNANLDRASPYFRSSKEILLMFKRGDGFDIRHQRTADVIMDFETPTTAWIHEEFTEPKPEAVFEMMEIMLPDARYVPEVGRGRLLELWAKKSQTRRPGWISIHEQKLALSEVEEKDGNMTESDAKVAIEVAVDKQQETALGVDEKPLELDTDGIAPCEEAPEQLVSGRSTPNSLEDLDESALEALVSNDMDVDE</sequence>
<reference evidence="2" key="1">
    <citation type="submission" date="2021-11" db="EMBL/GenBank/DDBJ databases">
        <authorList>
            <person name="Herlambang A."/>
            <person name="Guo Y."/>
            <person name="Takashima Y."/>
            <person name="Nishizawa T."/>
        </authorList>
    </citation>
    <scope>NUCLEOTIDE SEQUENCE</scope>
    <source>
        <strain evidence="2">E1425</strain>
    </source>
</reference>
<dbReference type="EMBL" id="BQFW01000014">
    <property type="protein sequence ID" value="GJJ77869.1"/>
    <property type="molecule type" value="Genomic_DNA"/>
</dbReference>
<dbReference type="InterPro" id="IPR029063">
    <property type="entry name" value="SAM-dependent_MTases_sf"/>
</dbReference>
<proteinExistence type="predicted"/>
<feature type="compositionally biased region" description="Low complexity" evidence="1">
    <location>
        <begin position="322"/>
        <end position="342"/>
    </location>
</feature>
<evidence type="ECO:0000256" key="1">
    <source>
        <dbReference type="SAM" id="MobiDB-lite"/>
    </source>
</evidence>
<accession>A0A9P3HJF8</accession>
<organism evidence="2 3">
    <name type="scientific">Entomortierella parvispora</name>
    <dbReference type="NCBI Taxonomy" id="205924"/>
    <lineage>
        <taxon>Eukaryota</taxon>
        <taxon>Fungi</taxon>
        <taxon>Fungi incertae sedis</taxon>
        <taxon>Mucoromycota</taxon>
        <taxon>Mortierellomycotina</taxon>
        <taxon>Mortierellomycetes</taxon>
        <taxon>Mortierellales</taxon>
        <taxon>Mortierellaceae</taxon>
        <taxon>Entomortierella</taxon>
    </lineage>
</organism>
<dbReference type="Proteomes" id="UP000827284">
    <property type="component" value="Unassembled WGS sequence"/>
</dbReference>
<dbReference type="GO" id="GO:0005634">
    <property type="term" value="C:nucleus"/>
    <property type="evidence" value="ECO:0007669"/>
    <property type="project" value="TreeGrafter"/>
</dbReference>
<dbReference type="AlphaFoldDB" id="A0A9P3HJF8"/>
<feature type="compositionally biased region" description="Polar residues" evidence="1">
    <location>
        <begin position="16"/>
        <end position="31"/>
    </location>
</feature>
<dbReference type="Pfam" id="PF05063">
    <property type="entry name" value="MT-A70"/>
    <property type="match status" value="1"/>
</dbReference>
<dbReference type="InterPro" id="IPR007757">
    <property type="entry name" value="MT-A70-like"/>
</dbReference>
<dbReference type="OrthoDB" id="6781668at2759"/>
<dbReference type="GO" id="GO:0008168">
    <property type="term" value="F:methyltransferase activity"/>
    <property type="evidence" value="ECO:0007669"/>
    <property type="project" value="TreeGrafter"/>
</dbReference>
<evidence type="ECO:0000313" key="3">
    <source>
        <dbReference type="Proteomes" id="UP000827284"/>
    </source>
</evidence>
<dbReference type="PANTHER" id="PTHR12829">
    <property type="entry name" value="N6-ADENOSINE-METHYLTRANSFERASE"/>
    <property type="match status" value="1"/>
</dbReference>
<dbReference type="GO" id="GO:0036396">
    <property type="term" value="C:RNA N6-methyladenosine methyltransferase complex"/>
    <property type="evidence" value="ECO:0007669"/>
    <property type="project" value="TreeGrafter"/>
</dbReference>
<comment type="caution">
    <text evidence="2">The sequence shown here is derived from an EMBL/GenBank/DDBJ whole genome shotgun (WGS) entry which is preliminary data.</text>
</comment>